<name>A0AAV4P8S4_9ARAC</name>
<dbReference type="EMBL" id="BPLQ01002450">
    <property type="protein sequence ID" value="GIX93034.1"/>
    <property type="molecule type" value="Genomic_DNA"/>
</dbReference>
<dbReference type="GO" id="GO:0003676">
    <property type="term" value="F:nucleic acid binding"/>
    <property type="evidence" value="ECO:0007669"/>
    <property type="project" value="InterPro"/>
</dbReference>
<reference evidence="1 2" key="1">
    <citation type="submission" date="2021-06" db="EMBL/GenBank/DDBJ databases">
        <title>Caerostris darwini draft genome.</title>
        <authorList>
            <person name="Kono N."/>
            <person name="Arakawa K."/>
        </authorList>
    </citation>
    <scope>NUCLEOTIDE SEQUENCE [LARGE SCALE GENOMIC DNA]</scope>
</reference>
<comment type="caution">
    <text evidence="1">The sequence shown here is derived from an EMBL/GenBank/DDBJ whole genome shotgun (WGS) entry which is preliminary data.</text>
</comment>
<evidence type="ECO:0008006" key="3">
    <source>
        <dbReference type="Google" id="ProtNLM"/>
    </source>
</evidence>
<dbReference type="Proteomes" id="UP001054837">
    <property type="component" value="Unassembled WGS sequence"/>
</dbReference>
<dbReference type="InterPro" id="IPR036397">
    <property type="entry name" value="RNaseH_sf"/>
</dbReference>
<organism evidence="1 2">
    <name type="scientific">Caerostris darwini</name>
    <dbReference type="NCBI Taxonomy" id="1538125"/>
    <lineage>
        <taxon>Eukaryota</taxon>
        <taxon>Metazoa</taxon>
        <taxon>Ecdysozoa</taxon>
        <taxon>Arthropoda</taxon>
        <taxon>Chelicerata</taxon>
        <taxon>Arachnida</taxon>
        <taxon>Araneae</taxon>
        <taxon>Araneomorphae</taxon>
        <taxon>Entelegynae</taxon>
        <taxon>Araneoidea</taxon>
        <taxon>Araneidae</taxon>
        <taxon>Caerostris</taxon>
    </lineage>
</organism>
<proteinExistence type="predicted"/>
<accession>A0AAV4P8S4</accession>
<evidence type="ECO:0000313" key="2">
    <source>
        <dbReference type="Proteomes" id="UP001054837"/>
    </source>
</evidence>
<sequence>MWHNNQRYNLLRDMKEVTAGKKKSGLLTSSIVFEHDNALPHTAGVTTTLFYSSRWEQFCQPSYSANLTSSNFSLFSHLKKFLASFYQAKRPELVQVADGRMLRFGYVAISAQI</sequence>
<dbReference type="Gene3D" id="3.30.420.10">
    <property type="entry name" value="Ribonuclease H-like superfamily/Ribonuclease H"/>
    <property type="match status" value="1"/>
</dbReference>
<keyword evidence="2" id="KW-1185">Reference proteome</keyword>
<evidence type="ECO:0000313" key="1">
    <source>
        <dbReference type="EMBL" id="GIX93034.1"/>
    </source>
</evidence>
<protein>
    <recommendedName>
        <fullName evidence="3">Transposase</fullName>
    </recommendedName>
</protein>
<dbReference type="AlphaFoldDB" id="A0AAV4P8S4"/>
<gene>
    <name evidence="1" type="ORF">CDAR_55881</name>
</gene>